<keyword evidence="2" id="KW-1133">Transmembrane helix</keyword>
<dbReference type="OrthoDB" id="4552598at2"/>
<evidence type="ECO:0000313" key="4">
    <source>
        <dbReference type="EMBL" id="RJT79933.1"/>
    </source>
</evidence>
<comment type="caution">
    <text evidence="4">The sequence shown here is derived from an EMBL/GenBank/DDBJ whole genome shotgun (WGS) entry which is preliminary data.</text>
</comment>
<feature type="transmembrane region" description="Helical" evidence="2">
    <location>
        <begin position="39"/>
        <end position="61"/>
    </location>
</feature>
<accession>A0A3A5M7G1</accession>
<proteinExistence type="predicted"/>
<feature type="transmembrane region" description="Helical" evidence="2">
    <location>
        <begin position="161"/>
        <end position="182"/>
    </location>
</feature>
<dbReference type="Proteomes" id="UP000272560">
    <property type="component" value="Unassembled WGS sequence"/>
</dbReference>
<feature type="transmembrane region" description="Helical" evidence="2">
    <location>
        <begin position="254"/>
        <end position="275"/>
    </location>
</feature>
<feature type="transmembrane region" description="Helical" evidence="2">
    <location>
        <begin position="81"/>
        <end position="103"/>
    </location>
</feature>
<reference evidence="4 5" key="1">
    <citation type="submission" date="2018-09" db="EMBL/GenBank/DDBJ databases">
        <title>Novel species of Arthrobacter.</title>
        <authorList>
            <person name="Liu Q."/>
            <person name="Xin Y.-H."/>
        </authorList>
    </citation>
    <scope>NUCLEOTIDE SEQUENCE [LARGE SCALE GENOMIC DNA]</scope>
    <source>
        <strain evidence="4 5">Hz2</strain>
    </source>
</reference>
<feature type="domain" description="DUF1206" evidence="3">
    <location>
        <begin position="211"/>
        <end position="279"/>
    </location>
</feature>
<dbReference type="RefSeq" id="WP_120148580.1">
    <property type="nucleotide sequence ID" value="NZ_QZVT01000004.1"/>
</dbReference>
<evidence type="ECO:0000313" key="5">
    <source>
        <dbReference type="Proteomes" id="UP000272560"/>
    </source>
</evidence>
<evidence type="ECO:0000256" key="2">
    <source>
        <dbReference type="SAM" id="Phobius"/>
    </source>
</evidence>
<dbReference type="AlphaFoldDB" id="A0A3A5M7G1"/>
<feature type="domain" description="DUF1206" evidence="3">
    <location>
        <begin position="37"/>
        <end position="100"/>
    </location>
</feature>
<evidence type="ECO:0000256" key="1">
    <source>
        <dbReference type="SAM" id="MobiDB-lite"/>
    </source>
</evidence>
<feature type="transmembrane region" description="Helical" evidence="2">
    <location>
        <begin position="124"/>
        <end position="141"/>
    </location>
</feature>
<organism evidence="4 5">
    <name type="scientific">Arthrobacter cheniae</name>
    <dbReference type="NCBI Taxonomy" id="1258888"/>
    <lineage>
        <taxon>Bacteria</taxon>
        <taxon>Bacillati</taxon>
        <taxon>Actinomycetota</taxon>
        <taxon>Actinomycetes</taxon>
        <taxon>Micrococcales</taxon>
        <taxon>Micrococcaceae</taxon>
        <taxon>Arthrobacter</taxon>
    </lineage>
</organism>
<feature type="region of interest" description="Disordered" evidence="1">
    <location>
        <begin position="1"/>
        <end position="21"/>
    </location>
</feature>
<feature type="domain" description="DUF1206" evidence="3">
    <location>
        <begin position="122"/>
        <end position="187"/>
    </location>
</feature>
<name>A0A3A5M7G1_9MICC</name>
<keyword evidence="5" id="KW-1185">Reference proteome</keyword>
<protein>
    <submittedName>
        <fullName evidence="4">DUF1206 domain-containing protein</fullName>
    </submittedName>
</protein>
<keyword evidence="2" id="KW-0812">Transmembrane</keyword>
<evidence type="ECO:0000259" key="3">
    <source>
        <dbReference type="Pfam" id="PF06724"/>
    </source>
</evidence>
<dbReference type="InterPro" id="IPR009597">
    <property type="entry name" value="DUF1206"/>
</dbReference>
<sequence>MASGTASNRRHRGAADTATDAAEDAADSRGFELAARAGYVAAGVLHFLIGLIALGLARGGAGSADQSGAIGQLASSTGGTALLWFCFIGCLALALFQFSEIFFGAKALRDRKKLTFRLKSGGQAVVYAVIGATFGRYALGGSSDSSSTTSSLSASLMSNRAGAALLLAIGVGIIVVGGYFIYSGATRRFRRKLSGLPPDRIGTAVTALGIVGYIAKGFALGVLGVLVVVATVTNNPEQSTGLDGALKSLRDQPFGTWLLGAVALGLMAYGVFMVARSKYQRM</sequence>
<feature type="transmembrane region" description="Helical" evidence="2">
    <location>
        <begin position="203"/>
        <end position="234"/>
    </location>
</feature>
<dbReference type="Pfam" id="PF06724">
    <property type="entry name" value="DUF1206"/>
    <property type="match status" value="3"/>
</dbReference>
<gene>
    <name evidence="4" type="ORF">D6T63_08485</name>
</gene>
<dbReference type="EMBL" id="QZVT01000004">
    <property type="protein sequence ID" value="RJT79933.1"/>
    <property type="molecule type" value="Genomic_DNA"/>
</dbReference>
<keyword evidence="2" id="KW-0472">Membrane</keyword>